<organism evidence="3 4">
    <name type="scientific">Caenorhabditis japonica</name>
    <dbReference type="NCBI Taxonomy" id="281687"/>
    <lineage>
        <taxon>Eukaryota</taxon>
        <taxon>Metazoa</taxon>
        <taxon>Ecdysozoa</taxon>
        <taxon>Nematoda</taxon>
        <taxon>Chromadorea</taxon>
        <taxon>Rhabditida</taxon>
        <taxon>Rhabditina</taxon>
        <taxon>Rhabditomorpha</taxon>
        <taxon>Rhabditoidea</taxon>
        <taxon>Rhabditidae</taxon>
        <taxon>Peloderinae</taxon>
        <taxon>Caenorhabditis</taxon>
    </lineage>
</organism>
<evidence type="ECO:0000313" key="4">
    <source>
        <dbReference type="Proteomes" id="UP000005237"/>
    </source>
</evidence>
<dbReference type="CDD" id="cd03801">
    <property type="entry name" value="GT4_PimA-like"/>
    <property type="match status" value="1"/>
</dbReference>
<dbReference type="SUPFAM" id="SSF53756">
    <property type="entry name" value="UDP-Glycosyltransferase/glycogen phosphorylase"/>
    <property type="match status" value="1"/>
</dbReference>
<dbReference type="InterPro" id="IPR028098">
    <property type="entry name" value="Glyco_trans_4-like_N"/>
</dbReference>
<dbReference type="Pfam" id="PF00534">
    <property type="entry name" value="Glycos_transf_1"/>
    <property type="match status" value="1"/>
</dbReference>
<reference evidence="4" key="1">
    <citation type="submission" date="2010-08" db="EMBL/GenBank/DDBJ databases">
        <authorList>
            <consortium name="Caenorhabditis japonica Sequencing Consortium"/>
            <person name="Wilson R.K."/>
        </authorList>
    </citation>
    <scope>NUCLEOTIDE SEQUENCE [LARGE SCALE GENOMIC DNA]</scope>
    <source>
        <strain evidence="4">DF5081</strain>
    </source>
</reference>
<dbReference type="EnsemblMetazoa" id="CJA23326b.1">
    <property type="protein sequence ID" value="CJA23326b.1"/>
    <property type="gene ID" value="WBGene00178898"/>
</dbReference>
<dbReference type="PANTHER" id="PTHR34047:SF8">
    <property type="entry name" value="PROTEIN YKFC"/>
    <property type="match status" value="1"/>
</dbReference>
<dbReference type="InterPro" id="IPR051083">
    <property type="entry name" value="GrpII_Intron_Splice-Mob/Def"/>
</dbReference>
<dbReference type="SUPFAM" id="SSF56672">
    <property type="entry name" value="DNA/RNA polymerases"/>
    <property type="match status" value="1"/>
</dbReference>
<keyword evidence="1" id="KW-0328">Glycosyltransferase</keyword>
<keyword evidence="4" id="KW-1185">Reference proteome</keyword>
<name>A0A8R1IA75_CAEJA</name>
<feature type="domain" description="Reverse transcriptase" evidence="2">
    <location>
        <begin position="443"/>
        <end position="695"/>
    </location>
</feature>
<dbReference type="GO" id="GO:0016757">
    <property type="term" value="F:glycosyltransferase activity"/>
    <property type="evidence" value="ECO:0007669"/>
    <property type="project" value="UniProtKB-KW"/>
</dbReference>
<dbReference type="Pfam" id="PF00078">
    <property type="entry name" value="RVT_1"/>
    <property type="match status" value="1"/>
</dbReference>
<dbReference type="InterPro" id="IPR000477">
    <property type="entry name" value="RT_dom"/>
</dbReference>
<dbReference type="Proteomes" id="UP000005237">
    <property type="component" value="Unassembled WGS sequence"/>
</dbReference>
<dbReference type="InterPro" id="IPR030931">
    <property type="entry name" value="Group_II_RT_mat"/>
</dbReference>
<keyword evidence="1" id="KW-0808">Transferase</keyword>
<dbReference type="CDD" id="cd01651">
    <property type="entry name" value="RT_G2_intron"/>
    <property type="match status" value="1"/>
</dbReference>
<evidence type="ECO:0000256" key="1">
    <source>
        <dbReference type="ARBA" id="ARBA00022676"/>
    </source>
</evidence>
<dbReference type="InterPro" id="IPR043502">
    <property type="entry name" value="DNA/RNA_pol_sf"/>
</dbReference>
<accession>A0A8R1IA75</accession>
<dbReference type="PROSITE" id="PS50878">
    <property type="entry name" value="RT_POL"/>
    <property type="match status" value="1"/>
</dbReference>
<dbReference type="NCBIfam" id="TIGR04416">
    <property type="entry name" value="group_II_RT_mat"/>
    <property type="match status" value="1"/>
</dbReference>
<protein>
    <submittedName>
        <fullName evidence="3">Reverse transcriptase domain-containing protein</fullName>
    </submittedName>
</protein>
<dbReference type="PANTHER" id="PTHR34047">
    <property type="entry name" value="NUCLEAR INTRON MATURASE 1, MITOCHONDRIAL-RELATED"/>
    <property type="match status" value="1"/>
</dbReference>
<dbReference type="InterPro" id="IPR001296">
    <property type="entry name" value="Glyco_trans_1"/>
</dbReference>
<proteinExistence type="predicted"/>
<evidence type="ECO:0000259" key="2">
    <source>
        <dbReference type="PROSITE" id="PS50878"/>
    </source>
</evidence>
<dbReference type="Pfam" id="PF13439">
    <property type="entry name" value="Glyco_transf_4"/>
    <property type="match status" value="1"/>
</dbReference>
<sequence>MSLRKVAVVTPGSFVIPSGRSSSVERVVEQTIPLAQEVMDVRIFGVLGKGLPSKDAINGVPCYRLPSGANYYPSLLRRLQKWRPDIIEVHNRPLLAQRLKMHLPDVKTVLNLHSNTFVTPPYMSEQRFGNIARWMDGIVVNSRFLLEDITTRHPWLSDKITINHLGVSLEHFTPPFSPAAKALKEARLAQHGWSGRRILLFAGRLIPDKGVHHLIETLPQIIDKHPDVLLLIIGSAAYGSDRETAYVRELKRAARPYQQWVCFRPFVPYPAIADWYTLADIVAVPSAPREAFGLVNVEAMAAGVPVIASSAGGIPEIVENGVTGYLVQSDDFPTGLAEQINNLLQDENLRRQIGMAGRETELSTIITYLRYAEYYGMQSIFDTLYLKSKEGCSFNRLYELITSDNNILLAYRMIKSNKGSKTQGTDQFSIDDFNSYSQDEFINTIRKTLDHYKPKLVRRVFIPKPNGDKRPLGIPSMLDRLIQQMVKQVLEPICEAKFYKHSYGFRPLRSTHHAKSRCDTLINNAQLHFVVDIDIKGFFDNVNHTLLLKQLWNIGIKDRRVLAIIGKMLKAPIEKEGIPRKGTPQGGILSPLLSNIVLNDLDHWVAGQWENFKTKHPYTQRNKYAALKRTKLKEGFIVRYADDFKIFARTSQDAYKWYHAVKQYLKERLKLDVSPEKSMVINLRKKSSNFLGFKFKAVPKGKKHVAHSFISDKKKDQIKKRINKLITEIKLSPTPKTISQWNSFVLGLHNYFKFASHVSMDFQEIAFRKSRFMFNRLKSISRYGRPKRPPPTYSKFYKNNNKTWEVAGTLLFPLQDISKSKPLNFSQESTPYNAEARESIHVNLKFHVQVELSKLIRSDVWDRTLEYSDNRLS</sequence>
<dbReference type="Gene3D" id="3.40.50.2000">
    <property type="entry name" value="Glycogen Phosphorylase B"/>
    <property type="match status" value="2"/>
</dbReference>
<dbReference type="AlphaFoldDB" id="A0A8R1IA75"/>
<evidence type="ECO:0000313" key="3">
    <source>
        <dbReference type="EnsemblMetazoa" id="CJA23326b.1"/>
    </source>
</evidence>
<reference evidence="3" key="2">
    <citation type="submission" date="2022-06" db="UniProtKB">
        <authorList>
            <consortium name="EnsemblMetazoa"/>
        </authorList>
    </citation>
    <scope>IDENTIFICATION</scope>
    <source>
        <strain evidence="3">DF5081</strain>
    </source>
</reference>